<evidence type="ECO:0000256" key="1">
    <source>
        <dbReference type="ARBA" id="ARBA00002286"/>
    </source>
</evidence>
<dbReference type="InterPro" id="IPR050900">
    <property type="entry name" value="Transposase_IS3/IS150/IS904"/>
</dbReference>
<gene>
    <name evidence="3" type="ORF">ACFO60_27900</name>
</gene>
<dbReference type="PROSITE" id="PS50994">
    <property type="entry name" value="INTEGRASE"/>
    <property type="match status" value="1"/>
</dbReference>
<dbReference type="RefSeq" id="WP_380845561.1">
    <property type="nucleotide sequence ID" value="NZ_JBHSFP010000024.1"/>
</dbReference>
<dbReference type="PANTHER" id="PTHR46889">
    <property type="entry name" value="TRANSPOSASE INSF FOR INSERTION SEQUENCE IS3B-RELATED"/>
    <property type="match status" value="1"/>
</dbReference>
<comment type="caution">
    <text evidence="3">The sequence shown here is derived from an EMBL/GenBank/DDBJ whole genome shotgun (WGS) entry which is preliminary data.</text>
</comment>
<dbReference type="InterPro" id="IPR012337">
    <property type="entry name" value="RNaseH-like_sf"/>
</dbReference>
<proteinExistence type="predicted"/>
<dbReference type="SUPFAM" id="SSF53098">
    <property type="entry name" value="Ribonuclease H-like"/>
    <property type="match status" value="1"/>
</dbReference>
<dbReference type="Proteomes" id="UP001596004">
    <property type="component" value="Unassembled WGS sequence"/>
</dbReference>
<dbReference type="PANTHER" id="PTHR46889:SF4">
    <property type="entry name" value="TRANSPOSASE INSO FOR INSERTION SEQUENCE ELEMENT IS911B-RELATED"/>
    <property type="match status" value="1"/>
</dbReference>
<organism evidence="3 4">
    <name type="scientific">Sphaerisporangium dianthi</name>
    <dbReference type="NCBI Taxonomy" id="1436120"/>
    <lineage>
        <taxon>Bacteria</taxon>
        <taxon>Bacillati</taxon>
        <taxon>Actinomycetota</taxon>
        <taxon>Actinomycetes</taxon>
        <taxon>Streptosporangiales</taxon>
        <taxon>Streptosporangiaceae</taxon>
        <taxon>Sphaerisporangium</taxon>
    </lineage>
</organism>
<name>A0ABV9CNJ3_9ACTN</name>
<evidence type="ECO:0000313" key="4">
    <source>
        <dbReference type="Proteomes" id="UP001596004"/>
    </source>
</evidence>
<dbReference type="InterPro" id="IPR001584">
    <property type="entry name" value="Integrase_cat-core"/>
</dbReference>
<dbReference type="Pfam" id="PF13276">
    <property type="entry name" value="HTH_21"/>
    <property type="match status" value="1"/>
</dbReference>
<dbReference type="NCBIfam" id="NF033516">
    <property type="entry name" value="transpos_IS3"/>
    <property type="match status" value="1"/>
</dbReference>
<dbReference type="Pfam" id="PF00665">
    <property type="entry name" value="rve"/>
    <property type="match status" value="1"/>
</dbReference>
<accession>A0ABV9CNJ3</accession>
<feature type="domain" description="Integrase catalytic" evidence="2">
    <location>
        <begin position="123"/>
        <end position="209"/>
    </location>
</feature>
<keyword evidence="4" id="KW-1185">Reference proteome</keyword>
<protein>
    <submittedName>
        <fullName evidence="3">IS3 family transposase</fullName>
    </submittedName>
</protein>
<evidence type="ECO:0000259" key="2">
    <source>
        <dbReference type="PROSITE" id="PS50994"/>
    </source>
</evidence>
<sequence length="209" mass="23934">MKYRLIDAEKTRYGVSLLARVLGVSRQGYYAWKNRGPSHRARQDEALTETITKIHAGSRGTYGSPRVHAELRQEFGVIIGRKRVARLMRATRLEGVHRRRRRGLTRRDPTASLAEDLVRRDFTAAAPNRMWTADITYVPTDQGWLYLAVVLDVFSRRIVGWAMADHMRTELVIDALEMAIWNRRPAPGLIHHSNQGSQLGFKESSQHCC</sequence>
<dbReference type="Gene3D" id="3.30.420.10">
    <property type="entry name" value="Ribonuclease H-like superfamily/Ribonuclease H"/>
    <property type="match status" value="1"/>
</dbReference>
<dbReference type="InterPro" id="IPR025948">
    <property type="entry name" value="HTH-like_dom"/>
</dbReference>
<dbReference type="InterPro" id="IPR036397">
    <property type="entry name" value="RNaseH_sf"/>
</dbReference>
<reference evidence="4" key="1">
    <citation type="journal article" date="2019" name="Int. J. Syst. Evol. Microbiol.">
        <title>The Global Catalogue of Microorganisms (GCM) 10K type strain sequencing project: providing services to taxonomists for standard genome sequencing and annotation.</title>
        <authorList>
            <consortium name="The Broad Institute Genomics Platform"/>
            <consortium name="The Broad Institute Genome Sequencing Center for Infectious Disease"/>
            <person name="Wu L."/>
            <person name="Ma J."/>
        </authorList>
    </citation>
    <scope>NUCLEOTIDE SEQUENCE [LARGE SCALE GENOMIC DNA]</scope>
    <source>
        <strain evidence="4">CGMCC 4.7132</strain>
    </source>
</reference>
<comment type="function">
    <text evidence="1">Involved in the transposition of the insertion sequence.</text>
</comment>
<dbReference type="EMBL" id="JBHSFP010000024">
    <property type="protein sequence ID" value="MFC4534599.1"/>
    <property type="molecule type" value="Genomic_DNA"/>
</dbReference>
<dbReference type="InterPro" id="IPR048020">
    <property type="entry name" value="Transpos_IS3"/>
</dbReference>
<evidence type="ECO:0000313" key="3">
    <source>
        <dbReference type="EMBL" id="MFC4534599.1"/>
    </source>
</evidence>